<dbReference type="GO" id="GO:0009306">
    <property type="term" value="P:protein secretion"/>
    <property type="evidence" value="ECO:0007669"/>
    <property type="project" value="UniProtKB-UniRule"/>
</dbReference>
<evidence type="ECO:0000256" key="3">
    <source>
        <dbReference type="ARBA" id="ARBA00022475"/>
    </source>
</evidence>
<dbReference type="Pfam" id="PF00584">
    <property type="entry name" value="SecE"/>
    <property type="match status" value="1"/>
</dbReference>
<keyword evidence="7 9" id="KW-0811">Translocation</keyword>
<dbReference type="GO" id="GO:0008320">
    <property type="term" value="F:protein transmembrane transporter activity"/>
    <property type="evidence" value="ECO:0007669"/>
    <property type="project" value="UniProtKB-UniRule"/>
</dbReference>
<dbReference type="InterPro" id="IPR001901">
    <property type="entry name" value="Translocase_SecE/Sec61-g"/>
</dbReference>
<reference evidence="10" key="2">
    <citation type="journal article" date="2021" name="PeerJ">
        <title>Extensive microbial diversity within the chicken gut microbiome revealed by metagenomics and culture.</title>
        <authorList>
            <person name="Gilroy R."/>
            <person name="Ravi A."/>
            <person name="Getino M."/>
            <person name="Pursley I."/>
            <person name="Horton D.L."/>
            <person name="Alikhan N.F."/>
            <person name="Baker D."/>
            <person name="Gharbi K."/>
            <person name="Hall N."/>
            <person name="Watson M."/>
            <person name="Adriaenssens E.M."/>
            <person name="Foster-Nyarko E."/>
            <person name="Jarju S."/>
            <person name="Secka A."/>
            <person name="Antonio M."/>
            <person name="Oren A."/>
            <person name="Chaudhuri R.R."/>
            <person name="La Ragione R."/>
            <person name="Hildebrand F."/>
            <person name="Pallen M.J."/>
        </authorList>
    </citation>
    <scope>NUCLEOTIDE SEQUENCE</scope>
    <source>
        <strain evidence="10">ChiSxjej2B14-8506</strain>
    </source>
</reference>
<dbReference type="PANTHER" id="PTHR33910:SF1">
    <property type="entry name" value="PROTEIN TRANSLOCASE SUBUNIT SECE"/>
    <property type="match status" value="1"/>
</dbReference>
<dbReference type="EMBL" id="DVNK01000057">
    <property type="protein sequence ID" value="HIU47504.1"/>
    <property type="molecule type" value="Genomic_DNA"/>
</dbReference>
<evidence type="ECO:0000313" key="10">
    <source>
        <dbReference type="EMBL" id="HIU47504.1"/>
    </source>
</evidence>
<dbReference type="PANTHER" id="PTHR33910">
    <property type="entry name" value="PROTEIN TRANSLOCASE SUBUNIT SECE"/>
    <property type="match status" value="1"/>
</dbReference>
<protein>
    <recommendedName>
        <fullName evidence="9">Protein translocase subunit SecE</fullName>
    </recommendedName>
</protein>
<sequence length="89" mass="10001">MAKQKQEVAEKTGFVGFFSKVGRFFKNLGLKIARAFKDMVAELKKVTWPTKQELTNYTLVVLAFMAVFVVIIGVQDSISAVLVKWLTNS</sequence>
<dbReference type="Proteomes" id="UP000824123">
    <property type="component" value="Unassembled WGS sequence"/>
</dbReference>
<keyword evidence="6 9" id="KW-1133">Transmembrane helix</keyword>
<evidence type="ECO:0000256" key="9">
    <source>
        <dbReference type="HAMAP-Rule" id="MF_00422"/>
    </source>
</evidence>
<comment type="subunit">
    <text evidence="9">Component of the Sec protein translocase complex. Heterotrimer consisting of SecY, SecE and SecG subunits. The heterotrimers can form oligomers, although 1 heterotrimer is thought to be able to translocate proteins. Interacts with the ribosome. Interacts with SecDF, and other proteins may be involved. Interacts with SecA.</text>
</comment>
<evidence type="ECO:0000256" key="7">
    <source>
        <dbReference type="ARBA" id="ARBA00023010"/>
    </source>
</evidence>
<dbReference type="GO" id="GO:0005886">
    <property type="term" value="C:plasma membrane"/>
    <property type="evidence" value="ECO:0007669"/>
    <property type="project" value="UniProtKB-SubCell"/>
</dbReference>
<reference evidence="10" key="1">
    <citation type="submission" date="2020-10" db="EMBL/GenBank/DDBJ databases">
        <authorList>
            <person name="Gilroy R."/>
        </authorList>
    </citation>
    <scope>NUCLEOTIDE SEQUENCE</scope>
    <source>
        <strain evidence="10">ChiSxjej2B14-8506</strain>
    </source>
</reference>
<evidence type="ECO:0000256" key="6">
    <source>
        <dbReference type="ARBA" id="ARBA00022989"/>
    </source>
</evidence>
<dbReference type="InterPro" id="IPR005807">
    <property type="entry name" value="SecE_bac"/>
</dbReference>
<dbReference type="NCBIfam" id="TIGR00964">
    <property type="entry name" value="secE_bact"/>
    <property type="match status" value="1"/>
</dbReference>
<evidence type="ECO:0000313" key="11">
    <source>
        <dbReference type="Proteomes" id="UP000824123"/>
    </source>
</evidence>
<dbReference type="Gene3D" id="1.20.5.1030">
    <property type="entry name" value="Preprotein translocase secy subunit"/>
    <property type="match status" value="1"/>
</dbReference>
<dbReference type="GO" id="GO:0006605">
    <property type="term" value="P:protein targeting"/>
    <property type="evidence" value="ECO:0007669"/>
    <property type="project" value="UniProtKB-UniRule"/>
</dbReference>
<dbReference type="HAMAP" id="MF_00422">
    <property type="entry name" value="SecE"/>
    <property type="match status" value="1"/>
</dbReference>
<dbReference type="AlphaFoldDB" id="A0A9D1LT04"/>
<dbReference type="GO" id="GO:0043952">
    <property type="term" value="P:protein transport by the Sec complex"/>
    <property type="evidence" value="ECO:0007669"/>
    <property type="project" value="UniProtKB-UniRule"/>
</dbReference>
<accession>A0A9D1LT04</accession>
<gene>
    <name evidence="9 10" type="primary">secE</name>
    <name evidence="10" type="ORF">IAC59_09665</name>
</gene>
<feature type="transmembrane region" description="Helical" evidence="9">
    <location>
        <begin position="54"/>
        <end position="74"/>
    </location>
</feature>
<evidence type="ECO:0000256" key="5">
    <source>
        <dbReference type="ARBA" id="ARBA00022927"/>
    </source>
</evidence>
<keyword evidence="8 9" id="KW-0472">Membrane</keyword>
<comment type="subcellular location">
    <subcellularLocation>
        <location evidence="9">Cell membrane</location>
        <topology evidence="9">Single-pass membrane protein</topology>
    </subcellularLocation>
    <subcellularLocation>
        <location evidence="1">Membrane</location>
    </subcellularLocation>
</comment>
<keyword evidence="4 9" id="KW-0812">Transmembrane</keyword>
<keyword evidence="2 9" id="KW-0813">Transport</keyword>
<comment type="similarity">
    <text evidence="9">Belongs to the SecE/SEC61-gamma family.</text>
</comment>
<comment type="function">
    <text evidence="9">Essential subunit of the Sec protein translocation channel SecYEG. Clamps together the 2 halves of SecY. May contact the channel plug during translocation.</text>
</comment>
<dbReference type="GO" id="GO:0065002">
    <property type="term" value="P:intracellular protein transmembrane transport"/>
    <property type="evidence" value="ECO:0007669"/>
    <property type="project" value="UniProtKB-UniRule"/>
</dbReference>
<evidence type="ECO:0000256" key="4">
    <source>
        <dbReference type="ARBA" id="ARBA00022692"/>
    </source>
</evidence>
<comment type="caution">
    <text evidence="10">The sequence shown here is derived from an EMBL/GenBank/DDBJ whole genome shotgun (WGS) entry which is preliminary data.</text>
</comment>
<evidence type="ECO:0000256" key="1">
    <source>
        <dbReference type="ARBA" id="ARBA00004370"/>
    </source>
</evidence>
<organism evidence="10 11">
    <name type="scientific">Candidatus Fimadaptatus faecigallinarum</name>
    <dbReference type="NCBI Taxonomy" id="2840814"/>
    <lineage>
        <taxon>Bacteria</taxon>
        <taxon>Bacillati</taxon>
        <taxon>Bacillota</taxon>
        <taxon>Clostridia</taxon>
        <taxon>Eubacteriales</taxon>
        <taxon>Candidatus Fimadaptatus</taxon>
    </lineage>
</organism>
<evidence type="ECO:0000256" key="8">
    <source>
        <dbReference type="ARBA" id="ARBA00023136"/>
    </source>
</evidence>
<name>A0A9D1LT04_9FIRM</name>
<keyword evidence="3 9" id="KW-1003">Cell membrane</keyword>
<evidence type="ECO:0000256" key="2">
    <source>
        <dbReference type="ARBA" id="ARBA00022448"/>
    </source>
</evidence>
<proteinExistence type="inferred from homology"/>
<keyword evidence="5 9" id="KW-0653">Protein transport</keyword>
<dbReference type="InterPro" id="IPR038379">
    <property type="entry name" value="SecE_sf"/>
</dbReference>